<keyword evidence="5" id="KW-0249">Electron transport</keyword>
<dbReference type="PANTHER" id="PTHR43112:SF3">
    <property type="entry name" value="FERREDOXIN-2, CHLOROPLASTIC"/>
    <property type="match status" value="1"/>
</dbReference>
<dbReference type="Proteomes" id="UP000634780">
    <property type="component" value="Unassembled WGS sequence"/>
</dbReference>
<name>A0ABS0XJG1_9ACTN</name>
<reference evidence="10 11" key="1">
    <citation type="submission" date="2020-12" db="EMBL/GenBank/DDBJ databases">
        <title>Streptomyces typhae sp. nov., a novel endophytic actinomycete isolated from the root of cattail pollen (Typha angustifolia L.).</title>
        <authorList>
            <person name="Peng C."/>
            <person name="Liu C."/>
        </authorList>
    </citation>
    <scope>NUCLEOTIDE SEQUENCE [LARGE SCALE GENOMIC DNA]</scope>
    <source>
        <strain evidence="10 11">JCM 4753</strain>
    </source>
</reference>
<comment type="cofactor">
    <cofactor evidence="8">
        <name>[2Fe-2S] cluster</name>
        <dbReference type="ChEBI" id="CHEBI:190135"/>
    </cofactor>
</comment>
<accession>A0ABS0XJG1</accession>
<dbReference type="PROSITE" id="PS51085">
    <property type="entry name" value="2FE2S_FER_2"/>
    <property type="match status" value="1"/>
</dbReference>
<dbReference type="InterPro" id="IPR001041">
    <property type="entry name" value="2Fe-2S_ferredoxin-type"/>
</dbReference>
<keyword evidence="2" id="KW-0813">Transport</keyword>
<protein>
    <submittedName>
        <fullName evidence="10">2Fe-2S iron-sulfur cluster binding domain-containing protein</fullName>
    </submittedName>
</protein>
<dbReference type="PANTHER" id="PTHR43112">
    <property type="entry name" value="FERREDOXIN"/>
    <property type="match status" value="1"/>
</dbReference>
<evidence type="ECO:0000313" key="11">
    <source>
        <dbReference type="Proteomes" id="UP000634780"/>
    </source>
</evidence>
<dbReference type="SUPFAM" id="SSF54292">
    <property type="entry name" value="2Fe-2S ferredoxin-like"/>
    <property type="match status" value="1"/>
</dbReference>
<comment type="caution">
    <text evidence="10">The sequence shown here is derived from an EMBL/GenBank/DDBJ whole genome shotgun (WGS) entry which is preliminary data.</text>
</comment>
<evidence type="ECO:0000256" key="8">
    <source>
        <dbReference type="ARBA" id="ARBA00034078"/>
    </source>
</evidence>
<dbReference type="InterPro" id="IPR012675">
    <property type="entry name" value="Beta-grasp_dom_sf"/>
</dbReference>
<evidence type="ECO:0000256" key="2">
    <source>
        <dbReference type="ARBA" id="ARBA00022448"/>
    </source>
</evidence>
<proteinExistence type="inferred from homology"/>
<dbReference type="Gene3D" id="3.10.20.30">
    <property type="match status" value="1"/>
</dbReference>
<gene>
    <name evidence="10" type="ORF">JGB26_39635</name>
</gene>
<comment type="similarity">
    <text evidence="1">Belongs to the 2Fe2S plant-type ferredoxin family.</text>
</comment>
<evidence type="ECO:0000256" key="6">
    <source>
        <dbReference type="ARBA" id="ARBA00023004"/>
    </source>
</evidence>
<evidence type="ECO:0000256" key="4">
    <source>
        <dbReference type="ARBA" id="ARBA00022723"/>
    </source>
</evidence>
<keyword evidence="11" id="KW-1185">Reference proteome</keyword>
<dbReference type="CDD" id="cd00207">
    <property type="entry name" value="fer2"/>
    <property type="match status" value="1"/>
</dbReference>
<keyword evidence="4" id="KW-0479">Metal-binding</keyword>
<feature type="domain" description="2Fe-2S ferredoxin-type" evidence="9">
    <location>
        <begin position="5"/>
        <end position="93"/>
    </location>
</feature>
<evidence type="ECO:0000256" key="3">
    <source>
        <dbReference type="ARBA" id="ARBA00022714"/>
    </source>
</evidence>
<sequence length="96" mass="10177">MRQPQEMTVSDEGQPPVTTTVQTLLEAGLATGVAMEHSCTVGTCGECMVRLRAGQVTQAEPHCLTDRQKADGYVLACTSCPLSTMVVDIAPEQHGT</sequence>
<dbReference type="RefSeq" id="WP_198898051.1">
    <property type="nucleotide sequence ID" value="NZ_BMVR01000026.1"/>
</dbReference>
<keyword evidence="6" id="KW-0408">Iron</keyword>
<evidence type="ECO:0000256" key="7">
    <source>
        <dbReference type="ARBA" id="ARBA00023014"/>
    </source>
</evidence>
<keyword evidence="7" id="KW-0411">Iron-sulfur</keyword>
<evidence type="ECO:0000313" key="10">
    <source>
        <dbReference type="EMBL" id="MBJ3813106.1"/>
    </source>
</evidence>
<evidence type="ECO:0000256" key="1">
    <source>
        <dbReference type="ARBA" id="ARBA00007874"/>
    </source>
</evidence>
<evidence type="ECO:0000259" key="9">
    <source>
        <dbReference type="PROSITE" id="PS51085"/>
    </source>
</evidence>
<dbReference type="Pfam" id="PF00111">
    <property type="entry name" value="Fer2"/>
    <property type="match status" value="1"/>
</dbReference>
<organism evidence="10 11">
    <name type="scientific">Streptomyces flavofungini</name>
    <dbReference type="NCBI Taxonomy" id="68200"/>
    <lineage>
        <taxon>Bacteria</taxon>
        <taxon>Bacillati</taxon>
        <taxon>Actinomycetota</taxon>
        <taxon>Actinomycetes</taxon>
        <taxon>Kitasatosporales</taxon>
        <taxon>Streptomycetaceae</taxon>
        <taxon>Streptomyces</taxon>
    </lineage>
</organism>
<evidence type="ECO:0000256" key="5">
    <source>
        <dbReference type="ARBA" id="ARBA00022982"/>
    </source>
</evidence>
<dbReference type="EMBL" id="JAEKOZ010000050">
    <property type="protein sequence ID" value="MBJ3813106.1"/>
    <property type="molecule type" value="Genomic_DNA"/>
</dbReference>
<dbReference type="InterPro" id="IPR036010">
    <property type="entry name" value="2Fe-2S_ferredoxin-like_sf"/>
</dbReference>
<keyword evidence="3" id="KW-0001">2Fe-2S</keyword>